<keyword evidence="3" id="KW-1185">Reference proteome</keyword>
<proteinExistence type="predicted"/>
<gene>
    <name evidence="2" type="ORF">PUN28_012070</name>
</gene>
<protein>
    <submittedName>
        <fullName evidence="2">Uncharacterized protein</fullName>
    </submittedName>
</protein>
<accession>A0AAW2FCK4</accession>
<dbReference type="Proteomes" id="UP001430953">
    <property type="component" value="Unassembled WGS sequence"/>
</dbReference>
<organism evidence="2 3">
    <name type="scientific">Cardiocondyla obscurior</name>
    <dbReference type="NCBI Taxonomy" id="286306"/>
    <lineage>
        <taxon>Eukaryota</taxon>
        <taxon>Metazoa</taxon>
        <taxon>Ecdysozoa</taxon>
        <taxon>Arthropoda</taxon>
        <taxon>Hexapoda</taxon>
        <taxon>Insecta</taxon>
        <taxon>Pterygota</taxon>
        <taxon>Neoptera</taxon>
        <taxon>Endopterygota</taxon>
        <taxon>Hymenoptera</taxon>
        <taxon>Apocrita</taxon>
        <taxon>Aculeata</taxon>
        <taxon>Formicoidea</taxon>
        <taxon>Formicidae</taxon>
        <taxon>Myrmicinae</taxon>
        <taxon>Cardiocondyla</taxon>
    </lineage>
</organism>
<sequence length="70" mass="7983">MRRHRRLKANGCTDGSQPPPTNRPNRGAVMSYIIYPRMSLIDSRKSSSCMLLDGNRMGISTWIAFTQRNL</sequence>
<comment type="caution">
    <text evidence="2">The sequence shown here is derived from an EMBL/GenBank/DDBJ whole genome shotgun (WGS) entry which is preliminary data.</text>
</comment>
<evidence type="ECO:0000256" key="1">
    <source>
        <dbReference type="SAM" id="MobiDB-lite"/>
    </source>
</evidence>
<evidence type="ECO:0000313" key="3">
    <source>
        <dbReference type="Proteomes" id="UP001430953"/>
    </source>
</evidence>
<dbReference type="EMBL" id="JADYXP020000012">
    <property type="protein sequence ID" value="KAL0112496.1"/>
    <property type="molecule type" value="Genomic_DNA"/>
</dbReference>
<dbReference type="AlphaFoldDB" id="A0AAW2FCK4"/>
<evidence type="ECO:0000313" key="2">
    <source>
        <dbReference type="EMBL" id="KAL0112496.1"/>
    </source>
</evidence>
<reference evidence="2 3" key="1">
    <citation type="submission" date="2023-03" db="EMBL/GenBank/DDBJ databases">
        <title>High recombination rates correlate with genetic variation in Cardiocondyla obscurior ants.</title>
        <authorList>
            <person name="Errbii M."/>
        </authorList>
    </citation>
    <scope>NUCLEOTIDE SEQUENCE [LARGE SCALE GENOMIC DNA]</scope>
    <source>
        <strain evidence="2">Alpha-2009</strain>
        <tissue evidence="2">Whole body</tissue>
    </source>
</reference>
<feature type="region of interest" description="Disordered" evidence="1">
    <location>
        <begin position="1"/>
        <end position="27"/>
    </location>
</feature>
<name>A0AAW2FCK4_9HYME</name>